<keyword evidence="1" id="KW-0812">Transmembrane</keyword>
<feature type="transmembrane region" description="Helical" evidence="1">
    <location>
        <begin position="115"/>
        <end position="137"/>
    </location>
</feature>
<name>A0A4R0RIZ4_9APHY</name>
<dbReference type="EMBL" id="RWJN01000098">
    <property type="protein sequence ID" value="TCD67436.1"/>
    <property type="molecule type" value="Genomic_DNA"/>
</dbReference>
<gene>
    <name evidence="2" type="ORF">EIP91_012408</name>
</gene>
<protein>
    <submittedName>
        <fullName evidence="2">Uncharacterized protein</fullName>
    </submittedName>
</protein>
<evidence type="ECO:0000313" key="3">
    <source>
        <dbReference type="Proteomes" id="UP000292702"/>
    </source>
</evidence>
<sequence>MGELILQLRLYALYFLDKRVLALMGITFLAAVTASTVLMATSLSKIVAVAHLIPGMPFCIPVGLPRTFYAFWIPILISETLLCGLALWRGLQNYFARTVYGSGQRLMDILIRDSFSYFIILFAVYLCNTVIFITGTPAQLESAIGYSVAMSCVMGNRLCLNVRGMLQSNQDLLHGGPKISLEFARHPEGIVRPGSRGSILIIAGSAGTVLTDIEMDELRHMRAARVVHI</sequence>
<proteinExistence type="predicted"/>
<organism evidence="2 3">
    <name type="scientific">Steccherinum ochraceum</name>
    <dbReference type="NCBI Taxonomy" id="92696"/>
    <lineage>
        <taxon>Eukaryota</taxon>
        <taxon>Fungi</taxon>
        <taxon>Dikarya</taxon>
        <taxon>Basidiomycota</taxon>
        <taxon>Agaricomycotina</taxon>
        <taxon>Agaricomycetes</taxon>
        <taxon>Polyporales</taxon>
        <taxon>Steccherinaceae</taxon>
        <taxon>Steccherinum</taxon>
    </lineage>
</organism>
<dbReference type="AlphaFoldDB" id="A0A4R0RIZ4"/>
<feature type="transmembrane region" description="Helical" evidence="1">
    <location>
        <begin position="20"/>
        <end position="39"/>
    </location>
</feature>
<feature type="transmembrane region" description="Helical" evidence="1">
    <location>
        <begin position="70"/>
        <end position="88"/>
    </location>
</feature>
<dbReference type="OrthoDB" id="3349377at2759"/>
<reference evidence="2 3" key="1">
    <citation type="submission" date="2018-11" db="EMBL/GenBank/DDBJ databases">
        <title>Genome assembly of Steccherinum ochraceum LE-BIN_3174, the white-rot fungus of the Steccherinaceae family (The Residual Polyporoid clade, Polyporales, Basidiomycota).</title>
        <authorList>
            <person name="Fedorova T.V."/>
            <person name="Glazunova O.A."/>
            <person name="Landesman E.O."/>
            <person name="Moiseenko K.V."/>
            <person name="Psurtseva N.V."/>
            <person name="Savinova O.S."/>
            <person name="Shakhova N.V."/>
            <person name="Tyazhelova T.V."/>
            <person name="Vasina D.V."/>
        </authorList>
    </citation>
    <scope>NUCLEOTIDE SEQUENCE [LARGE SCALE GENOMIC DNA]</scope>
    <source>
        <strain evidence="2 3">LE-BIN_3174</strain>
    </source>
</reference>
<evidence type="ECO:0000256" key="1">
    <source>
        <dbReference type="SAM" id="Phobius"/>
    </source>
</evidence>
<keyword evidence="3" id="KW-1185">Reference proteome</keyword>
<evidence type="ECO:0000313" key="2">
    <source>
        <dbReference type="EMBL" id="TCD67436.1"/>
    </source>
</evidence>
<dbReference type="Proteomes" id="UP000292702">
    <property type="component" value="Unassembled WGS sequence"/>
</dbReference>
<comment type="caution">
    <text evidence="2">The sequence shown here is derived from an EMBL/GenBank/DDBJ whole genome shotgun (WGS) entry which is preliminary data.</text>
</comment>
<accession>A0A4R0RIZ4</accession>
<keyword evidence="1" id="KW-1133">Transmembrane helix</keyword>
<keyword evidence="1" id="KW-0472">Membrane</keyword>